<keyword evidence="14 20" id="KW-0449">Lipoprotein</keyword>
<comment type="subcellular location">
    <subcellularLocation>
        <location evidence="17 20">Cell inner membrane</location>
        <topology evidence="17 20">Lipid-anchor</topology>
        <orientation evidence="17 20">Periplasmic side</orientation>
    </subcellularLocation>
</comment>
<evidence type="ECO:0000256" key="16">
    <source>
        <dbReference type="ARBA" id="ARBA00048540"/>
    </source>
</evidence>
<evidence type="ECO:0000256" key="17">
    <source>
        <dbReference type="ARBA" id="ARBA00060485"/>
    </source>
</evidence>
<keyword evidence="4" id="KW-1003">Cell membrane</keyword>
<dbReference type="EMBL" id="FOUI01000005">
    <property type="protein sequence ID" value="SFM42710.1"/>
    <property type="molecule type" value="Genomic_DNA"/>
</dbReference>
<dbReference type="FunFam" id="3.10.520.10:FF:000001">
    <property type="entry name" value="FAD:protein FMN transferase"/>
    <property type="match status" value="1"/>
</dbReference>
<evidence type="ECO:0000256" key="1">
    <source>
        <dbReference type="ARBA" id="ARBA00008282"/>
    </source>
</evidence>
<evidence type="ECO:0000313" key="22">
    <source>
        <dbReference type="Proteomes" id="UP000243629"/>
    </source>
</evidence>
<dbReference type="SUPFAM" id="SSF143631">
    <property type="entry name" value="ApbE-like"/>
    <property type="match status" value="1"/>
</dbReference>
<keyword evidence="6 18" id="KW-0285">Flavoprotein</keyword>
<feature type="binding site" evidence="19">
    <location>
        <position position="299"/>
    </location>
    <ligand>
        <name>Mg(2+)</name>
        <dbReference type="ChEBI" id="CHEBI:18420"/>
    </ligand>
</feature>
<sequence>MAPVRPYTLWLVLPLLLTLLVGCSSRDSEIHRLEGAIFGTFYQISLNARLDDQRLDQLQQGVEAELELINASMSTYREESELSRLNQQPVGEWMAISAELMQVLQASQDISAASDGAFDVTVGSLVNLWSFGPEARPLKAPEDTELQQRLSEIGWQSLELDVDGLRARRTRNNYVDLSAIAKGHAVDRVSAFLKSQGLNDHLVNIGGDLIASGWRDNQQQPWRIGVELPDSSQSQVARHILSISNLSVATSGDYRNYFEADGQRYSHTIDPRNGLPVQHNLASTTVLHPSNMLADGWATALLVVGPDIAKQLAEQHGLMVLLLARTAEQGWESWASPALLAEYGEEQLKPLE</sequence>
<dbReference type="GO" id="GO:0046872">
    <property type="term" value="F:metal ion binding"/>
    <property type="evidence" value="ECO:0007669"/>
    <property type="project" value="UniProtKB-UniRule"/>
</dbReference>
<comment type="similarity">
    <text evidence="1 18 20">Belongs to the ApbE family.</text>
</comment>
<dbReference type="GO" id="GO:0005886">
    <property type="term" value="C:plasma membrane"/>
    <property type="evidence" value="ECO:0007669"/>
    <property type="project" value="UniProtKB-SubCell"/>
</dbReference>
<evidence type="ECO:0000313" key="21">
    <source>
        <dbReference type="EMBL" id="SFM42710.1"/>
    </source>
</evidence>
<evidence type="ECO:0000256" key="6">
    <source>
        <dbReference type="ARBA" id="ARBA00022630"/>
    </source>
</evidence>
<keyword evidence="11 18" id="KW-0460">Magnesium</keyword>
<keyword evidence="10 18" id="KW-0274">FAD</keyword>
<evidence type="ECO:0000256" key="15">
    <source>
        <dbReference type="ARBA" id="ARBA00031306"/>
    </source>
</evidence>
<evidence type="ECO:0000256" key="11">
    <source>
        <dbReference type="ARBA" id="ARBA00022842"/>
    </source>
</evidence>
<evidence type="ECO:0000256" key="14">
    <source>
        <dbReference type="ARBA" id="ARBA00023288"/>
    </source>
</evidence>
<evidence type="ECO:0000256" key="20">
    <source>
        <dbReference type="RuleBase" id="RU363002"/>
    </source>
</evidence>
<evidence type="ECO:0000256" key="3">
    <source>
        <dbReference type="ARBA" id="ARBA00016337"/>
    </source>
</evidence>
<keyword evidence="7 18" id="KW-0808">Transferase</keyword>
<dbReference type="AlphaFoldDB" id="A0A1I4QSL4"/>
<dbReference type="STRING" id="1720063.SAMN05216217_1059"/>
<evidence type="ECO:0000256" key="10">
    <source>
        <dbReference type="ARBA" id="ARBA00022827"/>
    </source>
</evidence>
<comment type="function">
    <text evidence="20">Flavin transferase that catalyzes the transfer of the FMN moiety of FAD and its covalent binding to the hydroxyl group of a threonine residue in a target flavoprotein.</text>
</comment>
<evidence type="ECO:0000256" key="19">
    <source>
        <dbReference type="PIRSR" id="PIRSR006268-2"/>
    </source>
</evidence>
<dbReference type="Pfam" id="PF02424">
    <property type="entry name" value="ApbE"/>
    <property type="match status" value="1"/>
</dbReference>
<evidence type="ECO:0000256" key="4">
    <source>
        <dbReference type="ARBA" id="ARBA00022475"/>
    </source>
</evidence>
<dbReference type="Gene3D" id="3.10.520.10">
    <property type="entry name" value="ApbE-like domains"/>
    <property type="match status" value="1"/>
</dbReference>
<dbReference type="Proteomes" id="UP000243629">
    <property type="component" value="Unassembled WGS sequence"/>
</dbReference>
<accession>A0A1I4QSL4</accession>
<dbReference type="PROSITE" id="PS51257">
    <property type="entry name" value="PROKAR_LIPOPROTEIN"/>
    <property type="match status" value="1"/>
</dbReference>
<evidence type="ECO:0000256" key="12">
    <source>
        <dbReference type="ARBA" id="ARBA00023136"/>
    </source>
</evidence>
<gene>
    <name evidence="21" type="ORF">SAMN05216217_1059</name>
</gene>
<dbReference type="RefSeq" id="WP_093474317.1">
    <property type="nucleotide sequence ID" value="NZ_FOUI01000005.1"/>
</dbReference>
<dbReference type="PANTHER" id="PTHR30040">
    <property type="entry name" value="THIAMINE BIOSYNTHESIS LIPOPROTEIN APBE"/>
    <property type="match status" value="1"/>
</dbReference>
<dbReference type="EC" id="2.7.1.180" evidence="2 18"/>
<keyword evidence="22" id="KW-1185">Reference proteome</keyword>
<evidence type="ECO:0000256" key="8">
    <source>
        <dbReference type="ARBA" id="ARBA00022723"/>
    </source>
</evidence>
<evidence type="ECO:0000256" key="13">
    <source>
        <dbReference type="ARBA" id="ARBA00023139"/>
    </source>
</evidence>
<protein>
    <recommendedName>
        <fullName evidence="3 18">FAD:protein FMN transferase</fullName>
        <ecNumber evidence="2 18">2.7.1.180</ecNumber>
    </recommendedName>
    <alternativeName>
        <fullName evidence="15 18">Flavin transferase</fullName>
    </alternativeName>
</protein>
<evidence type="ECO:0000256" key="7">
    <source>
        <dbReference type="ARBA" id="ARBA00022679"/>
    </source>
</evidence>
<evidence type="ECO:0000256" key="2">
    <source>
        <dbReference type="ARBA" id="ARBA00011955"/>
    </source>
</evidence>
<keyword evidence="5 20" id="KW-0997">Cell inner membrane</keyword>
<dbReference type="PIRSF" id="PIRSF006268">
    <property type="entry name" value="ApbE"/>
    <property type="match status" value="1"/>
</dbReference>
<dbReference type="GO" id="GO:0016740">
    <property type="term" value="F:transferase activity"/>
    <property type="evidence" value="ECO:0007669"/>
    <property type="project" value="UniProtKB-UniRule"/>
</dbReference>
<comment type="cofactor">
    <cofactor evidence="19">
        <name>Mg(2+)</name>
        <dbReference type="ChEBI" id="CHEBI:18420"/>
    </cofactor>
    <cofactor evidence="19">
        <name>Mn(2+)</name>
        <dbReference type="ChEBI" id="CHEBI:29035"/>
    </cofactor>
    <text evidence="19">Magnesium. Can also use manganese.</text>
</comment>
<dbReference type="PANTHER" id="PTHR30040:SF2">
    <property type="entry name" value="FAD:PROTEIN FMN TRANSFERASE"/>
    <property type="match status" value="1"/>
</dbReference>
<dbReference type="InterPro" id="IPR003374">
    <property type="entry name" value="ApbE-like_sf"/>
</dbReference>
<organism evidence="21 22">
    <name type="scientific">Halopseudomonas yangmingensis</name>
    <dbReference type="NCBI Taxonomy" id="1720063"/>
    <lineage>
        <taxon>Bacteria</taxon>
        <taxon>Pseudomonadati</taxon>
        <taxon>Pseudomonadota</taxon>
        <taxon>Gammaproteobacteria</taxon>
        <taxon>Pseudomonadales</taxon>
        <taxon>Pseudomonadaceae</taxon>
        <taxon>Halopseudomonas</taxon>
    </lineage>
</organism>
<name>A0A1I4QSL4_9GAMM</name>
<keyword evidence="12" id="KW-0472">Membrane</keyword>
<dbReference type="InterPro" id="IPR024932">
    <property type="entry name" value="ApbE"/>
</dbReference>
<feature type="binding site" evidence="19">
    <location>
        <position position="179"/>
    </location>
    <ligand>
        <name>Mg(2+)</name>
        <dbReference type="ChEBI" id="CHEBI:18420"/>
    </ligand>
</feature>
<feature type="binding site" evidence="19">
    <location>
        <position position="295"/>
    </location>
    <ligand>
        <name>Mg(2+)</name>
        <dbReference type="ChEBI" id="CHEBI:18420"/>
    </ligand>
</feature>
<evidence type="ECO:0000256" key="5">
    <source>
        <dbReference type="ARBA" id="ARBA00022519"/>
    </source>
</evidence>
<evidence type="ECO:0000256" key="9">
    <source>
        <dbReference type="ARBA" id="ARBA00022729"/>
    </source>
</evidence>
<evidence type="ECO:0000256" key="18">
    <source>
        <dbReference type="PIRNR" id="PIRNR006268"/>
    </source>
</evidence>
<keyword evidence="13" id="KW-0564">Palmitate</keyword>
<proteinExistence type="inferred from homology"/>
<comment type="catalytic activity">
    <reaction evidence="16 18 20">
        <text>L-threonyl-[protein] + FAD = FMN-L-threonyl-[protein] + AMP + H(+)</text>
        <dbReference type="Rhea" id="RHEA:36847"/>
        <dbReference type="Rhea" id="RHEA-COMP:11060"/>
        <dbReference type="Rhea" id="RHEA-COMP:11061"/>
        <dbReference type="ChEBI" id="CHEBI:15378"/>
        <dbReference type="ChEBI" id="CHEBI:30013"/>
        <dbReference type="ChEBI" id="CHEBI:57692"/>
        <dbReference type="ChEBI" id="CHEBI:74257"/>
        <dbReference type="ChEBI" id="CHEBI:456215"/>
        <dbReference type="EC" id="2.7.1.180"/>
    </reaction>
</comment>
<keyword evidence="9" id="KW-0732">Signal</keyword>
<dbReference type="OrthoDB" id="9778595at2"/>
<keyword evidence="8 18" id="KW-0479">Metal-binding</keyword>
<reference evidence="22" key="1">
    <citation type="submission" date="2016-10" db="EMBL/GenBank/DDBJ databases">
        <authorList>
            <person name="Varghese N."/>
            <person name="Submissions S."/>
        </authorList>
    </citation>
    <scope>NUCLEOTIDE SEQUENCE [LARGE SCALE GENOMIC DNA]</scope>
    <source>
        <strain evidence="22">DSM 24213</strain>
    </source>
</reference>